<dbReference type="GO" id="GO:0052906">
    <property type="term" value="F:tRNA (guanine(37)-N1)-methyltransferase activity"/>
    <property type="evidence" value="ECO:0007669"/>
    <property type="project" value="UniProtKB-UniRule"/>
</dbReference>
<comment type="similarity">
    <text evidence="3 15 16">Belongs to the RNA methyltransferase TrmD family.</text>
</comment>
<keyword evidence="7 15" id="KW-0963">Cytoplasm</keyword>
<evidence type="ECO:0000256" key="4">
    <source>
        <dbReference type="ARBA" id="ARBA00011738"/>
    </source>
</evidence>
<evidence type="ECO:0000256" key="10">
    <source>
        <dbReference type="ARBA" id="ARBA00022691"/>
    </source>
</evidence>
<dbReference type="Gene3D" id="3.40.1280.10">
    <property type="match status" value="1"/>
</dbReference>
<dbReference type="Proteomes" id="UP000005753">
    <property type="component" value="Chromosome"/>
</dbReference>
<comment type="subunit">
    <text evidence="4 15 16">Homodimer.</text>
</comment>
<proteinExistence type="inferred from homology"/>
<sequence>MRFHVLTLFPEMIEGIVNTSITGRAIKNGYMSVETVNIRDYSTKKTMRVDDYPYGGGAGMVMEPEPVYQAVSAIEDKIGKKPRVVYLTPQAEVLNQTKVEELAAEEDLVLLCGHYEGIDDRVLQEVVTDYVSIGDYVLTGGELGAAVLIDAVSRFVPGVLSNEESSQFESMQDNLLEYPQYTRPEEWHGTKVPPVLLSGDHTKIDTWRYEQSVIRTRERRPDLLRNSYHVLCVTYGDEGDKTDCFAKTLTEMITRYGEYQDYARRKLQKTRRTLGENELLILGIPSGISDPEKDMDSSVRFRNLLGTASPAILIFSPDTEDSVLNRTREVLTKNGFVILGAYAVEDSGEEKLRETGLEIRKKTLHFHDR</sequence>
<dbReference type="HAMAP" id="MF_00605">
    <property type="entry name" value="TrmD"/>
    <property type="match status" value="1"/>
</dbReference>
<evidence type="ECO:0000256" key="5">
    <source>
        <dbReference type="ARBA" id="ARBA00012807"/>
    </source>
</evidence>
<dbReference type="PANTHER" id="PTHR46417">
    <property type="entry name" value="TRNA (GUANINE-N(1)-)-METHYLTRANSFERASE"/>
    <property type="match status" value="1"/>
</dbReference>
<dbReference type="FunFam" id="3.40.1280.10:FF:000001">
    <property type="entry name" value="tRNA (guanine-N(1)-)-methyltransferase"/>
    <property type="match status" value="1"/>
</dbReference>
<accession>I5AR81</accession>
<feature type="binding site" evidence="15">
    <location>
        <position position="113"/>
    </location>
    <ligand>
        <name>S-adenosyl-L-methionine</name>
        <dbReference type="ChEBI" id="CHEBI:59789"/>
    </ligand>
</feature>
<dbReference type="GO" id="GO:0002939">
    <property type="term" value="P:tRNA N1-guanine methylation"/>
    <property type="evidence" value="ECO:0007669"/>
    <property type="project" value="TreeGrafter"/>
</dbReference>
<evidence type="ECO:0000256" key="1">
    <source>
        <dbReference type="ARBA" id="ARBA00002634"/>
    </source>
</evidence>
<organism evidence="18 19">
    <name type="scientific">Eubacterium cellulosolvens (strain ATCC 43171 / JCM 9499 / 6)</name>
    <name type="common">Cillobacterium cellulosolvens</name>
    <dbReference type="NCBI Taxonomy" id="633697"/>
    <lineage>
        <taxon>Bacteria</taxon>
        <taxon>Bacillati</taxon>
        <taxon>Bacillota</taxon>
        <taxon>Clostridia</taxon>
        <taxon>Eubacteriales</taxon>
        <taxon>Eubacteriaceae</taxon>
        <taxon>Eubacterium</taxon>
    </lineage>
</organism>
<evidence type="ECO:0000256" key="14">
    <source>
        <dbReference type="ARBA" id="ARBA00047783"/>
    </source>
</evidence>
<evidence type="ECO:0000256" key="13">
    <source>
        <dbReference type="ARBA" id="ARBA00033392"/>
    </source>
</evidence>
<dbReference type="GO" id="GO:0005829">
    <property type="term" value="C:cytosol"/>
    <property type="evidence" value="ECO:0007669"/>
    <property type="project" value="TreeGrafter"/>
</dbReference>
<evidence type="ECO:0000256" key="3">
    <source>
        <dbReference type="ARBA" id="ARBA00007630"/>
    </source>
</evidence>
<dbReference type="InterPro" id="IPR002649">
    <property type="entry name" value="tRNA_m1G_MeTrfase_TrmD"/>
</dbReference>
<evidence type="ECO:0000256" key="16">
    <source>
        <dbReference type="RuleBase" id="RU003464"/>
    </source>
</evidence>
<dbReference type="EC" id="2.1.1.228" evidence="5 15"/>
<name>I5AR81_EUBC6</name>
<evidence type="ECO:0000259" key="17">
    <source>
        <dbReference type="Pfam" id="PF01746"/>
    </source>
</evidence>
<dbReference type="InterPro" id="IPR029026">
    <property type="entry name" value="tRNA_m1G_MTases_N"/>
</dbReference>
<keyword evidence="9 15" id="KW-0808">Transferase</keyword>
<feature type="domain" description="tRNA methyltransferase TRMD/TRM10-type" evidence="17">
    <location>
        <begin position="1"/>
        <end position="225"/>
    </location>
</feature>
<evidence type="ECO:0000313" key="19">
    <source>
        <dbReference type="Proteomes" id="UP000005753"/>
    </source>
</evidence>
<evidence type="ECO:0000256" key="6">
    <source>
        <dbReference type="ARBA" id="ARBA00014679"/>
    </source>
</evidence>
<keyword evidence="19" id="KW-1185">Reference proteome</keyword>
<dbReference type="InterPro" id="IPR016009">
    <property type="entry name" value="tRNA_MeTrfase_TRMD/TRM10"/>
</dbReference>
<dbReference type="HOGENOM" id="CLU_047363_0_2_9"/>
<dbReference type="eggNOG" id="COG0336">
    <property type="taxonomic scope" value="Bacteria"/>
</dbReference>
<comment type="function">
    <text evidence="1 15 16">Specifically methylates guanosine-37 in various tRNAs.</text>
</comment>
<reference evidence="18 19" key="1">
    <citation type="submission" date="2010-08" db="EMBL/GenBank/DDBJ databases">
        <authorList>
            <consortium name="US DOE Joint Genome Institute (JGI-PGF)"/>
            <person name="Lucas S."/>
            <person name="Copeland A."/>
            <person name="Lapidus A."/>
            <person name="Cheng J.-F."/>
            <person name="Bruce D."/>
            <person name="Goodwin L."/>
            <person name="Pitluck S."/>
            <person name="Land M.L."/>
            <person name="Hauser L."/>
            <person name="Chang Y.-J."/>
            <person name="Anderson I.J."/>
            <person name="Johnson E."/>
            <person name="Mulhopadhyay B."/>
            <person name="Kyrpides N."/>
            <person name="Woyke T.J."/>
        </authorList>
    </citation>
    <scope>NUCLEOTIDE SEQUENCE [LARGE SCALE GENOMIC DNA]</scope>
    <source>
        <strain evidence="18 19">6</strain>
    </source>
</reference>
<dbReference type="InterPro" id="IPR023148">
    <property type="entry name" value="tRNA_m1G_MeTrfase_C_sf"/>
</dbReference>
<dbReference type="STRING" id="633697.EubceDRAFT1_0452"/>
<keyword evidence="11 15" id="KW-0819">tRNA processing</keyword>
<dbReference type="OrthoDB" id="9807416at2"/>
<protein>
    <recommendedName>
        <fullName evidence="6 15">tRNA (guanine-N(1)-)-methyltransferase</fullName>
        <ecNumber evidence="5 15">2.1.1.228</ecNumber>
    </recommendedName>
    <alternativeName>
        <fullName evidence="12 15">M1G-methyltransferase</fullName>
    </alternativeName>
    <alternativeName>
        <fullName evidence="13 15">tRNA [GM37] methyltransferase</fullName>
    </alternativeName>
</protein>
<dbReference type="AlphaFoldDB" id="I5AR81"/>
<evidence type="ECO:0000256" key="2">
    <source>
        <dbReference type="ARBA" id="ARBA00004496"/>
    </source>
</evidence>
<dbReference type="InterPro" id="IPR029028">
    <property type="entry name" value="Alpha/beta_knot_MTases"/>
</dbReference>
<dbReference type="NCBIfam" id="NF000648">
    <property type="entry name" value="PRK00026.1"/>
    <property type="match status" value="1"/>
</dbReference>
<evidence type="ECO:0000256" key="15">
    <source>
        <dbReference type="HAMAP-Rule" id="MF_00605"/>
    </source>
</evidence>
<evidence type="ECO:0000256" key="8">
    <source>
        <dbReference type="ARBA" id="ARBA00022603"/>
    </source>
</evidence>
<keyword evidence="8 15" id="KW-0489">Methyltransferase</keyword>
<dbReference type="Gene3D" id="1.10.1270.20">
    <property type="entry name" value="tRNA(m1g37)methyltransferase, domain 2"/>
    <property type="match status" value="1"/>
</dbReference>
<dbReference type="CDD" id="cd18080">
    <property type="entry name" value="TrmD-like"/>
    <property type="match status" value="1"/>
</dbReference>
<comment type="subcellular location">
    <subcellularLocation>
        <location evidence="2 15 16">Cytoplasm</location>
    </subcellularLocation>
</comment>
<evidence type="ECO:0000313" key="18">
    <source>
        <dbReference type="EMBL" id="EIM56304.1"/>
    </source>
</evidence>
<evidence type="ECO:0000256" key="11">
    <source>
        <dbReference type="ARBA" id="ARBA00022694"/>
    </source>
</evidence>
<dbReference type="PANTHER" id="PTHR46417:SF1">
    <property type="entry name" value="TRNA (GUANINE-N(1)-)-METHYLTRANSFERASE"/>
    <property type="match status" value="1"/>
</dbReference>
<dbReference type="EMBL" id="CM001487">
    <property type="protein sequence ID" value="EIM56304.1"/>
    <property type="molecule type" value="Genomic_DNA"/>
</dbReference>
<feature type="binding site" evidence="15">
    <location>
        <begin position="133"/>
        <end position="138"/>
    </location>
    <ligand>
        <name>S-adenosyl-L-methionine</name>
        <dbReference type="ChEBI" id="CHEBI:59789"/>
    </ligand>
</feature>
<keyword evidence="10 15" id="KW-0949">S-adenosyl-L-methionine</keyword>
<comment type="catalytic activity">
    <reaction evidence="14 15 16">
        <text>guanosine(37) in tRNA + S-adenosyl-L-methionine = N(1)-methylguanosine(37) in tRNA + S-adenosyl-L-homocysteine + H(+)</text>
        <dbReference type="Rhea" id="RHEA:36899"/>
        <dbReference type="Rhea" id="RHEA-COMP:10145"/>
        <dbReference type="Rhea" id="RHEA-COMP:10147"/>
        <dbReference type="ChEBI" id="CHEBI:15378"/>
        <dbReference type="ChEBI" id="CHEBI:57856"/>
        <dbReference type="ChEBI" id="CHEBI:59789"/>
        <dbReference type="ChEBI" id="CHEBI:73542"/>
        <dbReference type="ChEBI" id="CHEBI:74269"/>
        <dbReference type="EC" id="2.1.1.228"/>
    </reaction>
</comment>
<dbReference type="NCBIfam" id="TIGR00088">
    <property type="entry name" value="trmD"/>
    <property type="match status" value="1"/>
</dbReference>
<gene>
    <name evidence="15" type="primary">trmD</name>
    <name evidence="18" type="ORF">EubceDRAFT1_0452</name>
</gene>
<evidence type="ECO:0000256" key="7">
    <source>
        <dbReference type="ARBA" id="ARBA00022490"/>
    </source>
</evidence>
<reference evidence="18 19" key="2">
    <citation type="submission" date="2012-02" db="EMBL/GenBank/DDBJ databases">
        <title>Improved High-Quality Draft sequence of Eubacterium cellulosolvens 6.</title>
        <authorList>
            <consortium name="US DOE Joint Genome Institute"/>
            <person name="Lucas S."/>
            <person name="Han J."/>
            <person name="Lapidus A."/>
            <person name="Cheng J.-F."/>
            <person name="Goodwin L."/>
            <person name="Pitluck S."/>
            <person name="Peters L."/>
            <person name="Mikhailova N."/>
            <person name="Gu W."/>
            <person name="Detter J.C."/>
            <person name="Han C."/>
            <person name="Tapia R."/>
            <person name="Land M."/>
            <person name="Hauser L."/>
            <person name="Kyrpides N."/>
            <person name="Ivanova N."/>
            <person name="Pagani I."/>
            <person name="Johnson E."/>
            <person name="Mukhopadhyay B."/>
            <person name="Anderson I."/>
            <person name="Woyke T."/>
        </authorList>
    </citation>
    <scope>NUCLEOTIDE SEQUENCE [LARGE SCALE GENOMIC DNA]</scope>
    <source>
        <strain evidence="18 19">6</strain>
    </source>
</reference>
<evidence type="ECO:0000256" key="12">
    <source>
        <dbReference type="ARBA" id="ARBA00029736"/>
    </source>
</evidence>
<dbReference type="Pfam" id="PF01746">
    <property type="entry name" value="tRNA_m1G_MT"/>
    <property type="match status" value="1"/>
</dbReference>
<evidence type="ECO:0000256" key="9">
    <source>
        <dbReference type="ARBA" id="ARBA00022679"/>
    </source>
</evidence>
<dbReference type="SUPFAM" id="SSF75217">
    <property type="entry name" value="alpha/beta knot"/>
    <property type="match status" value="1"/>
</dbReference>